<dbReference type="SUPFAM" id="SSF53448">
    <property type="entry name" value="Nucleotide-diphospho-sugar transferases"/>
    <property type="match status" value="1"/>
</dbReference>
<evidence type="ECO:0000256" key="3">
    <source>
        <dbReference type="ARBA" id="ARBA00022679"/>
    </source>
</evidence>
<proteinExistence type="inferred from homology"/>
<comment type="caution">
    <text evidence="5">The sequence shown here is derived from an EMBL/GenBank/DDBJ whole genome shotgun (WGS) entry which is preliminary data.</text>
</comment>
<organism evidence="5 6">
    <name type="scientific">Reichenbachiella ulvae</name>
    <dbReference type="NCBI Taxonomy" id="2980104"/>
    <lineage>
        <taxon>Bacteria</taxon>
        <taxon>Pseudomonadati</taxon>
        <taxon>Bacteroidota</taxon>
        <taxon>Cytophagia</taxon>
        <taxon>Cytophagales</taxon>
        <taxon>Reichenbachiellaceae</taxon>
        <taxon>Reichenbachiella</taxon>
    </lineage>
</organism>
<comment type="similarity">
    <text evidence="1">Belongs to the glycosyltransferase 2 family.</text>
</comment>
<dbReference type="Proteomes" id="UP001300692">
    <property type="component" value="Unassembled WGS sequence"/>
</dbReference>
<evidence type="ECO:0000313" key="6">
    <source>
        <dbReference type="Proteomes" id="UP001300692"/>
    </source>
</evidence>
<feature type="domain" description="Glycosyltransferase 2-like" evidence="4">
    <location>
        <begin position="7"/>
        <end position="178"/>
    </location>
</feature>
<keyword evidence="2" id="KW-0328">Glycosyltransferase</keyword>
<evidence type="ECO:0000259" key="4">
    <source>
        <dbReference type="Pfam" id="PF00535"/>
    </source>
</evidence>
<gene>
    <name evidence="5" type="ORF">N7U62_00055</name>
</gene>
<dbReference type="Pfam" id="PF00535">
    <property type="entry name" value="Glycos_transf_2"/>
    <property type="match status" value="1"/>
</dbReference>
<dbReference type="EMBL" id="JAOYOD010000001">
    <property type="protein sequence ID" value="MCV9385028.1"/>
    <property type="molecule type" value="Genomic_DNA"/>
</dbReference>
<accession>A0ABT3CNC9</accession>
<evidence type="ECO:0000313" key="5">
    <source>
        <dbReference type="EMBL" id="MCV9385028.1"/>
    </source>
</evidence>
<dbReference type="CDD" id="cd04186">
    <property type="entry name" value="GT_2_like_c"/>
    <property type="match status" value="1"/>
</dbReference>
<evidence type="ECO:0000256" key="2">
    <source>
        <dbReference type="ARBA" id="ARBA00022676"/>
    </source>
</evidence>
<dbReference type="InterPro" id="IPR029044">
    <property type="entry name" value="Nucleotide-diphossugar_trans"/>
</dbReference>
<sequence length="291" mass="33972">MKQPLVSLITINYNTEDYTLELLASLQESEYENWELIIVDNSSRVDPTDKLNSLGNKVNYYRSEQNLGFAGGNNKGVELANGEYYFFVNNDTEVTPTLIGDLIEKFQSNPHIGLLSPKIVYHNTNIIQYAGYTELTQLTLRNEAVGNKREDNGEFESFIPTPYAHGAAMMTSREVVNNVGLMPELFFLYYEEVDWSQSIKEAGYEIWVDQAAKIYHKESMSIGKGNPLKTYYLTRNRILFCRRHRDFFQNFLFFSYSWLFVLPLKSLQYLIKRDQKQLKAFVNAYYWHLKN</sequence>
<protein>
    <submittedName>
        <fullName evidence="5">Glycosyltransferase family 2 protein</fullName>
    </submittedName>
</protein>
<dbReference type="PANTHER" id="PTHR43179:SF12">
    <property type="entry name" value="GALACTOFURANOSYLTRANSFERASE GLFT2"/>
    <property type="match status" value="1"/>
</dbReference>
<dbReference type="RefSeq" id="WP_264135822.1">
    <property type="nucleotide sequence ID" value="NZ_JAOYOD010000001.1"/>
</dbReference>
<keyword evidence="6" id="KW-1185">Reference proteome</keyword>
<keyword evidence="3" id="KW-0808">Transferase</keyword>
<dbReference type="InterPro" id="IPR001173">
    <property type="entry name" value="Glyco_trans_2-like"/>
</dbReference>
<evidence type="ECO:0000256" key="1">
    <source>
        <dbReference type="ARBA" id="ARBA00006739"/>
    </source>
</evidence>
<dbReference type="Gene3D" id="3.90.550.10">
    <property type="entry name" value="Spore Coat Polysaccharide Biosynthesis Protein SpsA, Chain A"/>
    <property type="match status" value="1"/>
</dbReference>
<dbReference type="PANTHER" id="PTHR43179">
    <property type="entry name" value="RHAMNOSYLTRANSFERASE WBBL"/>
    <property type="match status" value="1"/>
</dbReference>
<name>A0ABT3CNC9_9BACT</name>
<reference evidence="5 6" key="1">
    <citation type="submission" date="2022-10" db="EMBL/GenBank/DDBJ databases">
        <title>Comparative genomics and taxonomic characterization of three novel marine species of genus Reichenbachiella exhibiting antioxidant and polysaccharide degradation activities.</title>
        <authorList>
            <person name="Muhammad N."/>
            <person name="Lee Y.-J."/>
            <person name="Ko J."/>
            <person name="Kim S.-G."/>
        </authorList>
    </citation>
    <scope>NUCLEOTIDE SEQUENCE [LARGE SCALE GENOMIC DNA]</scope>
    <source>
        <strain evidence="5 6">ABR2-5</strain>
    </source>
</reference>